<keyword evidence="4" id="KW-0677">Repeat</keyword>
<dbReference type="SUPFAM" id="SSF103506">
    <property type="entry name" value="Mitochondrial carrier"/>
    <property type="match status" value="1"/>
</dbReference>
<evidence type="ECO:0000256" key="7">
    <source>
        <dbReference type="PROSITE-ProRule" id="PRU00282"/>
    </source>
</evidence>
<dbReference type="VEuPathDB" id="FungiDB:BON22_2374"/>
<name>A0A1V2L8A4_CYBFA</name>
<organism evidence="10 11">
    <name type="scientific">Cyberlindnera fabianii</name>
    <name type="common">Yeast</name>
    <name type="synonym">Hansenula fabianii</name>
    <dbReference type="NCBI Taxonomy" id="36022"/>
    <lineage>
        <taxon>Eukaryota</taxon>
        <taxon>Fungi</taxon>
        <taxon>Dikarya</taxon>
        <taxon>Ascomycota</taxon>
        <taxon>Saccharomycotina</taxon>
        <taxon>Saccharomycetes</taxon>
        <taxon>Phaffomycetales</taxon>
        <taxon>Phaffomycetaceae</taxon>
        <taxon>Cyberlindnera</taxon>
    </lineage>
</organism>
<feature type="transmembrane region" description="Helical" evidence="9">
    <location>
        <begin position="109"/>
        <end position="131"/>
    </location>
</feature>
<comment type="caution">
    <text evidence="10">The sequence shown here is derived from an EMBL/GenBank/DDBJ whole genome shotgun (WGS) entry which is preliminary data.</text>
</comment>
<sequence>MGMIPYAGVSFLSHDVIHDIMRSPIISRYTVDQTAPIPQNTDNHRARVPLNTWAQLIAGGLAGMVAQTSSYPFEVIRRRMQVGGVNNGQFIGMKEITLRIWKERGFRGFYIGLSIGFIKIAPMMATSFYVYERCKFYLGI</sequence>
<dbReference type="Proteomes" id="UP000189513">
    <property type="component" value="Unassembled WGS sequence"/>
</dbReference>
<comment type="similarity">
    <text evidence="8">Belongs to the mitochondrial carrier (TC 2.A.29) family.</text>
</comment>
<gene>
    <name evidence="10" type="ORF">BON22_2374</name>
</gene>
<keyword evidence="8" id="KW-0813">Transport</keyword>
<keyword evidence="5 9" id="KW-1133">Transmembrane helix</keyword>
<evidence type="ECO:0000256" key="2">
    <source>
        <dbReference type="ARBA" id="ARBA00004325"/>
    </source>
</evidence>
<keyword evidence="11" id="KW-1185">Reference proteome</keyword>
<dbReference type="InterPro" id="IPR018108">
    <property type="entry name" value="MCP_transmembrane"/>
</dbReference>
<dbReference type="STRING" id="36022.A0A1V2L8A4"/>
<accession>A0A1V2L8A4</accession>
<keyword evidence="3 7" id="KW-0812">Transmembrane</keyword>
<evidence type="ECO:0000256" key="3">
    <source>
        <dbReference type="ARBA" id="ARBA00022692"/>
    </source>
</evidence>
<evidence type="ECO:0000256" key="5">
    <source>
        <dbReference type="ARBA" id="ARBA00022989"/>
    </source>
</evidence>
<dbReference type="Pfam" id="PF00153">
    <property type="entry name" value="Mito_carr"/>
    <property type="match status" value="1"/>
</dbReference>
<dbReference type="Gene3D" id="1.50.40.10">
    <property type="entry name" value="Mitochondrial carrier domain"/>
    <property type="match status" value="1"/>
</dbReference>
<reference evidence="11" key="1">
    <citation type="journal article" date="2017" name="Genome Announc.">
        <title>Genome sequences of Cyberlindnera fabianii 65, Pichia kudriavzevii 129, and Saccharomyces cerevisiae 131 isolated from fermented masau fruits in Zimbabwe.</title>
        <authorList>
            <person name="van Rijswijck I.M.H."/>
            <person name="Derks M.F.L."/>
            <person name="Abee T."/>
            <person name="de Ridder D."/>
            <person name="Smid E.J."/>
        </authorList>
    </citation>
    <scope>NUCLEOTIDE SEQUENCE [LARGE SCALE GENOMIC DNA]</scope>
    <source>
        <strain evidence="11">65</strain>
    </source>
</reference>
<dbReference type="AlphaFoldDB" id="A0A1V2L8A4"/>
<dbReference type="PANTHER" id="PTHR24089">
    <property type="entry name" value="SOLUTE CARRIER FAMILY 25"/>
    <property type="match status" value="1"/>
</dbReference>
<comment type="subcellular location">
    <subcellularLocation>
        <location evidence="1">Membrane</location>
        <topology evidence="1">Multi-pass membrane protein</topology>
    </subcellularLocation>
    <subcellularLocation>
        <location evidence="2">Mitochondrion membrane</location>
    </subcellularLocation>
</comment>
<dbReference type="GO" id="GO:0031966">
    <property type="term" value="C:mitochondrial membrane"/>
    <property type="evidence" value="ECO:0007669"/>
    <property type="project" value="UniProtKB-SubCell"/>
</dbReference>
<keyword evidence="6 7" id="KW-0472">Membrane</keyword>
<evidence type="ECO:0000256" key="8">
    <source>
        <dbReference type="RuleBase" id="RU000488"/>
    </source>
</evidence>
<evidence type="ECO:0000256" key="4">
    <source>
        <dbReference type="ARBA" id="ARBA00022737"/>
    </source>
</evidence>
<evidence type="ECO:0000256" key="6">
    <source>
        <dbReference type="ARBA" id="ARBA00023136"/>
    </source>
</evidence>
<evidence type="ECO:0000256" key="9">
    <source>
        <dbReference type="SAM" id="Phobius"/>
    </source>
</evidence>
<protein>
    <submittedName>
        <fullName evidence="10">Mitochondrial carrier protein LEU5</fullName>
    </submittedName>
</protein>
<dbReference type="InterPro" id="IPR023395">
    <property type="entry name" value="MCP_dom_sf"/>
</dbReference>
<evidence type="ECO:0000313" key="10">
    <source>
        <dbReference type="EMBL" id="ONH67845.1"/>
    </source>
</evidence>
<dbReference type="OMA" id="LRIWKER"/>
<dbReference type="PROSITE" id="PS50920">
    <property type="entry name" value="SOLCAR"/>
    <property type="match status" value="1"/>
</dbReference>
<proteinExistence type="inferred from homology"/>
<evidence type="ECO:0000313" key="11">
    <source>
        <dbReference type="Proteomes" id="UP000189513"/>
    </source>
</evidence>
<feature type="repeat" description="Solcar" evidence="7">
    <location>
        <begin position="50"/>
        <end position="137"/>
    </location>
</feature>
<dbReference type="EMBL" id="MPUK01000004">
    <property type="protein sequence ID" value="ONH67845.1"/>
    <property type="molecule type" value="Genomic_DNA"/>
</dbReference>
<evidence type="ECO:0000256" key="1">
    <source>
        <dbReference type="ARBA" id="ARBA00004141"/>
    </source>
</evidence>